<name>A0ABP7WIF7_9ACTN</name>
<organism evidence="2 3">
    <name type="scientific">Actinomadura miaoliensis</name>
    <dbReference type="NCBI Taxonomy" id="430685"/>
    <lineage>
        <taxon>Bacteria</taxon>
        <taxon>Bacillati</taxon>
        <taxon>Actinomycetota</taxon>
        <taxon>Actinomycetes</taxon>
        <taxon>Streptosporangiales</taxon>
        <taxon>Thermomonosporaceae</taxon>
        <taxon>Actinomadura</taxon>
    </lineage>
</organism>
<dbReference type="Gene3D" id="2.60.40.290">
    <property type="match status" value="1"/>
</dbReference>
<reference evidence="3" key="1">
    <citation type="journal article" date="2019" name="Int. J. Syst. Evol. Microbiol.">
        <title>The Global Catalogue of Microorganisms (GCM) 10K type strain sequencing project: providing services to taxonomists for standard genome sequencing and annotation.</title>
        <authorList>
            <consortium name="The Broad Institute Genomics Platform"/>
            <consortium name="The Broad Institute Genome Sequencing Center for Infectious Disease"/>
            <person name="Wu L."/>
            <person name="Ma J."/>
        </authorList>
    </citation>
    <scope>NUCLEOTIDE SEQUENCE [LARGE SCALE GENOMIC DNA]</scope>
    <source>
        <strain evidence="3">JCM 16702</strain>
    </source>
</reference>
<protein>
    <recommendedName>
        <fullName evidence="1">CBM2 domain-containing protein</fullName>
    </recommendedName>
</protein>
<sequence length="77" mass="8433">MANESGSDLPSWRLTFSYPPRKLTALWPQTWQRFGHTIVVSGGALPRGGRTTIFFQGNGDPLRPYSCTFNGTACTPG</sequence>
<evidence type="ECO:0000313" key="2">
    <source>
        <dbReference type="EMBL" id="GAA4089350.1"/>
    </source>
</evidence>
<comment type="caution">
    <text evidence="2">The sequence shown here is derived from an EMBL/GenBank/DDBJ whole genome shotgun (WGS) entry which is preliminary data.</text>
</comment>
<dbReference type="EMBL" id="BAAAZG010000044">
    <property type="protein sequence ID" value="GAA4089350.1"/>
    <property type="molecule type" value="Genomic_DNA"/>
</dbReference>
<evidence type="ECO:0000313" key="3">
    <source>
        <dbReference type="Proteomes" id="UP001500683"/>
    </source>
</evidence>
<gene>
    <name evidence="2" type="ORF">GCM10022214_57480</name>
</gene>
<accession>A0ABP7WIF7</accession>
<dbReference type="SUPFAM" id="SSF49384">
    <property type="entry name" value="Carbohydrate-binding domain"/>
    <property type="match status" value="1"/>
</dbReference>
<dbReference type="Proteomes" id="UP001500683">
    <property type="component" value="Unassembled WGS sequence"/>
</dbReference>
<dbReference type="InterPro" id="IPR008965">
    <property type="entry name" value="CBM2/CBM3_carb-bd_dom_sf"/>
</dbReference>
<dbReference type="Pfam" id="PF00553">
    <property type="entry name" value="CBM_2"/>
    <property type="match status" value="1"/>
</dbReference>
<evidence type="ECO:0000259" key="1">
    <source>
        <dbReference type="Pfam" id="PF00553"/>
    </source>
</evidence>
<dbReference type="InterPro" id="IPR001919">
    <property type="entry name" value="CBD2"/>
</dbReference>
<proteinExistence type="predicted"/>
<keyword evidence="3" id="KW-1185">Reference proteome</keyword>
<dbReference type="InterPro" id="IPR012291">
    <property type="entry name" value="CBM2_carb-bd_dom_sf"/>
</dbReference>
<feature type="domain" description="CBM2" evidence="1">
    <location>
        <begin position="2"/>
        <end position="74"/>
    </location>
</feature>